<feature type="compositionally biased region" description="Low complexity" evidence="1">
    <location>
        <begin position="726"/>
        <end position="737"/>
    </location>
</feature>
<evidence type="ECO:0000256" key="1">
    <source>
        <dbReference type="SAM" id="MobiDB-lite"/>
    </source>
</evidence>
<feature type="region of interest" description="Disordered" evidence="1">
    <location>
        <begin position="468"/>
        <end position="540"/>
    </location>
</feature>
<reference evidence="4" key="2">
    <citation type="submission" date="2017-01" db="EMBL/GenBank/DDBJ databases">
        <authorList>
            <person name="Wang Y."/>
            <person name="White M."/>
            <person name="Kvist S."/>
            <person name="Moncalvo J.-M."/>
        </authorList>
    </citation>
    <scope>NUCLEOTIDE SEQUENCE [LARGE SCALE GENOMIC DNA]</scope>
    <source>
        <strain evidence="4">ID-206-W2</strain>
    </source>
</reference>
<feature type="compositionally biased region" description="Low complexity" evidence="1">
    <location>
        <begin position="289"/>
        <end position="306"/>
    </location>
</feature>
<feature type="compositionally biased region" description="Polar residues" evidence="1">
    <location>
        <begin position="405"/>
        <end position="423"/>
    </location>
</feature>
<dbReference type="AlphaFoldDB" id="A0A1R1X7N2"/>
<accession>A0A1R1X7N2</accession>
<feature type="region of interest" description="Disordered" evidence="1">
    <location>
        <begin position="287"/>
        <end position="306"/>
    </location>
</feature>
<evidence type="ECO:0000313" key="3">
    <source>
        <dbReference type="EMBL" id="OMJ10637.1"/>
    </source>
</evidence>
<protein>
    <submittedName>
        <fullName evidence="3">Uncharacterized protein</fullName>
    </submittedName>
</protein>
<dbReference type="OrthoDB" id="5593284at2759"/>
<evidence type="ECO:0000313" key="2">
    <source>
        <dbReference type="EMBL" id="OMJ08456.1"/>
    </source>
</evidence>
<feature type="region of interest" description="Disordered" evidence="1">
    <location>
        <begin position="76"/>
        <end position="95"/>
    </location>
</feature>
<evidence type="ECO:0000313" key="4">
    <source>
        <dbReference type="Proteomes" id="UP000187429"/>
    </source>
</evidence>
<keyword evidence="4" id="KW-1185">Reference proteome</keyword>
<name>A0A1R1X7N2_9FUNG</name>
<comment type="caution">
    <text evidence="3">The sequence shown here is derived from an EMBL/GenBank/DDBJ whole genome shotgun (WGS) entry which is preliminary data.</text>
</comment>
<dbReference type="Proteomes" id="UP000187429">
    <property type="component" value="Unassembled WGS sequence"/>
</dbReference>
<feature type="compositionally biased region" description="Acidic residues" evidence="1">
    <location>
        <begin position="480"/>
        <end position="496"/>
    </location>
</feature>
<feature type="compositionally biased region" description="Polar residues" evidence="1">
    <location>
        <begin position="382"/>
        <end position="395"/>
    </location>
</feature>
<feature type="region of interest" description="Disordered" evidence="1">
    <location>
        <begin position="722"/>
        <end position="743"/>
    </location>
</feature>
<proteinExistence type="predicted"/>
<sequence length="761" mass="83686">MEAQRVPEYNFYEKKASNNTPSCIPAPHFTKSTPVLERIAEFEKMNSQNAAQNSCEPKSPSYSKLDVDQSNLKQFSSLKDSSMNSGNSDFSLQNNKNLPTVANQTLLKSYSHTPISQDKPSVSPLSATDVESFENSSFQKFEFNDSSINEFSQITQLSQTPQDQSSIIFFSNQNGISAPNTIYQPNASQKDIPKKLNNVQETSINGSSNLSLSPSVDPNDFENNSITEKTPSLFKNTPKLRSPGIDSLSLPSPNCHNYVQNEFQLSFSSNFNTDALKFKLDFDSKISDSSKNSSSSNSNSQNQNASENINIDAPQGIISDLLNSSSSVSSQVNISNPEITESPASTEISTVKNQRARTRTTATPGAREGISSRLRSRKAKQEANSENTSDQAENSKTLKDVAKNVSKSISGITGSSHRSLSTKSKAKNSLFGLSPSQVDRMTRLNTQKNSEYQTISISYVVIKKNYNRPSPYEMDQSSSSDDDSDISSDSQSDEECSLTKKNLNVLADKPSAPRPNTRSKNGLVNKDSSSSFSSNSSIDTNSISSYESEILSDSGDYPEVDYNNTDIFIDIYPIPSENLTNSNESDASGTTVNSNYSEPISSCSNNIIIDNQNSSQNTKDYSQNIIHELGIESPKFNSLALERNNTAVNTDISYGAASEGLDIQIDSKKSKKIKWDKIFIFNPNYQPKVKSGASMDDHYISRFENSTDADYESKNSQVLPIIKNVSTSTGPTPSKSTSKLDKKDLHPVTVRKFRFLDDDSD</sequence>
<feature type="compositionally biased region" description="Low complexity" evidence="1">
    <location>
        <begin position="527"/>
        <end position="540"/>
    </location>
</feature>
<feature type="region of interest" description="Disordered" evidence="1">
    <location>
        <begin position="44"/>
        <end position="66"/>
    </location>
</feature>
<gene>
    <name evidence="3" type="ORF">AYI69_g10157</name>
    <name evidence="2" type="ORF">AYI69_g11056</name>
</gene>
<reference evidence="3" key="1">
    <citation type="submission" date="2017-01" db="EMBL/GenBank/DDBJ databases">
        <authorList>
            <person name="Mah S.A."/>
            <person name="Swanson W.J."/>
            <person name="Moy G.W."/>
            <person name="Vacquier V.D."/>
        </authorList>
    </citation>
    <scope>NUCLEOTIDE SEQUENCE [LARGE SCALE GENOMIC DNA]</scope>
    <source>
        <strain evidence="3">ID-206-W2</strain>
    </source>
</reference>
<dbReference type="EMBL" id="LSSM01007388">
    <property type="protein sequence ID" value="OMJ08456.1"/>
    <property type="molecule type" value="Genomic_DNA"/>
</dbReference>
<feature type="region of interest" description="Disordered" evidence="1">
    <location>
        <begin position="333"/>
        <end position="434"/>
    </location>
</feature>
<organism evidence="3 4">
    <name type="scientific">Smittium culicis</name>
    <dbReference type="NCBI Taxonomy" id="133412"/>
    <lineage>
        <taxon>Eukaryota</taxon>
        <taxon>Fungi</taxon>
        <taxon>Fungi incertae sedis</taxon>
        <taxon>Zoopagomycota</taxon>
        <taxon>Kickxellomycotina</taxon>
        <taxon>Harpellomycetes</taxon>
        <taxon>Harpellales</taxon>
        <taxon>Legeriomycetaceae</taxon>
        <taxon>Smittium</taxon>
    </lineage>
</organism>
<dbReference type="EMBL" id="LSSM01006509">
    <property type="protein sequence ID" value="OMJ10637.1"/>
    <property type="molecule type" value="Genomic_DNA"/>
</dbReference>
<feature type="compositionally biased region" description="Polar residues" evidence="1">
    <location>
        <begin position="45"/>
        <end position="66"/>
    </location>
</feature>
<feature type="compositionally biased region" description="Polar residues" evidence="1">
    <location>
        <begin position="337"/>
        <end position="353"/>
    </location>
</feature>